<dbReference type="GO" id="GO:0016491">
    <property type="term" value="F:oxidoreductase activity"/>
    <property type="evidence" value="ECO:0007669"/>
    <property type="project" value="UniProtKB-KW"/>
</dbReference>
<sequence length="581" mass="63589">MAAFVADFLNPCNYLGGVSFDPERDIQDLSGKVVLVTGGNAGLGKESILQLAKHNPEKIFLGARSKTKAESAISSLKGQLSNNVNITWLPLDLTSVQSIKDAAQQFNAQSSRLDILMLNAGVMALPPGETEMGHEIQLGTNHTGHFLLTKLLLPTLLKTAQEPNSDVRVVSLSSIGHNLAPPFETILDQDKLKRVHTNLRYGASKAANILFAAELARRFPSITAVSVHPGIIFTDLYGPASEGSTFAALSSKMLSIFGTPVHAGAYSQLWAAAGAKKQDLVNGAYYVPVGILKAHNKYAKNEEQGRRLWDWTEAELQNFAFDEDLKRVRENQRKCRQRRRDYVAELESKITAYAEAAAEADRRRQAVEEELRRENEALRTLLASSGLGHNVLDHDTAQKHQEAIVDDMQTSLSFAANTVPTTLELHADSMALQLPNVTPSFGCPSTIREVADTGLVAPSSVDFTPSQYADLTTHLDFPVHPLHAPTVPERESQTRLFELLPPTNQSTAGLDITIGLVDPILQDTTLCAVAIQIVRHCNKKDLSLVELDAKLRQGYRNAMSPLEGCRVTNWVLLSVLAEIIQ</sequence>
<accession>A0AAN4PSK7</accession>
<dbReference type="PANTHER" id="PTHR24320">
    <property type="entry name" value="RETINOL DEHYDROGENASE"/>
    <property type="match status" value="1"/>
</dbReference>
<dbReference type="CDD" id="cd14686">
    <property type="entry name" value="bZIP"/>
    <property type="match status" value="1"/>
</dbReference>
<evidence type="ECO:0000313" key="6">
    <source>
        <dbReference type="Proteomes" id="UP000051487"/>
    </source>
</evidence>
<dbReference type="Pfam" id="PF00106">
    <property type="entry name" value="adh_short"/>
    <property type="match status" value="1"/>
</dbReference>
<gene>
    <name evidence="5" type="ORF">ALT_9133</name>
</gene>
<dbReference type="EMBL" id="BCLY01000017">
    <property type="protein sequence ID" value="GAQ11812.1"/>
    <property type="molecule type" value="Genomic_DNA"/>
</dbReference>
<dbReference type="SUPFAM" id="SSF51735">
    <property type="entry name" value="NAD(P)-binding Rossmann-fold domains"/>
    <property type="match status" value="1"/>
</dbReference>
<dbReference type="InterPro" id="IPR036291">
    <property type="entry name" value="NAD(P)-bd_dom_sf"/>
</dbReference>
<dbReference type="Gene3D" id="3.40.50.720">
    <property type="entry name" value="NAD(P)-binding Rossmann-like Domain"/>
    <property type="match status" value="1"/>
</dbReference>
<dbReference type="PANTHER" id="PTHR24320:SF282">
    <property type="entry name" value="WW DOMAIN-CONTAINING OXIDOREDUCTASE"/>
    <property type="match status" value="1"/>
</dbReference>
<evidence type="ECO:0000313" key="5">
    <source>
        <dbReference type="EMBL" id="GAQ11812.1"/>
    </source>
</evidence>
<dbReference type="Proteomes" id="UP000051487">
    <property type="component" value="Unassembled WGS sequence"/>
</dbReference>
<dbReference type="AlphaFoldDB" id="A0AAN4PSK7"/>
<keyword evidence="3" id="KW-0560">Oxidoreductase</keyword>
<keyword evidence="2" id="KW-0521">NADP</keyword>
<evidence type="ECO:0000256" key="1">
    <source>
        <dbReference type="ARBA" id="ARBA00006484"/>
    </source>
</evidence>
<evidence type="ECO:0000256" key="4">
    <source>
        <dbReference type="SAM" id="Coils"/>
    </source>
</evidence>
<comment type="caution">
    <text evidence="5">The sequence shown here is derived from an EMBL/GenBank/DDBJ whole genome shotgun (WGS) entry which is preliminary data.</text>
</comment>
<organism evidence="5 6">
    <name type="scientific">Aspergillus lentulus</name>
    <dbReference type="NCBI Taxonomy" id="293939"/>
    <lineage>
        <taxon>Eukaryota</taxon>
        <taxon>Fungi</taxon>
        <taxon>Dikarya</taxon>
        <taxon>Ascomycota</taxon>
        <taxon>Pezizomycotina</taxon>
        <taxon>Eurotiomycetes</taxon>
        <taxon>Eurotiomycetidae</taxon>
        <taxon>Eurotiales</taxon>
        <taxon>Aspergillaceae</taxon>
        <taxon>Aspergillus</taxon>
        <taxon>Aspergillus subgen. Fumigati</taxon>
    </lineage>
</organism>
<evidence type="ECO:0000256" key="2">
    <source>
        <dbReference type="ARBA" id="ARBA00022857"/>
    </source>
</evidence>
<reference evidence="5 6" key="1">
    <citation type="submission" date="2015-11" db="EMBL/GenBank/DDBJ databases">
        <title>Aspergillus lentulus strain IFM 54703T.</title>
        <authorList>
            <person name="Kusuya Y."/>
            <person name="Sakai K."/>
            <person name="Kamei K."/>
            <person name="Takahashi H."/>
            <person name="Yaguchi T."/>
        </authorList>
    </citation>
    <scope>NUCLEOTIDE SEQUENCE [LARGE SCALE GENOMIC DNA]</scope>
    <source>
        <strain evidence="5 6">IFM 54703</strain>
    </source>
</reference>
<evidence type="ECO:0000256" key="3">
    <source>
        <dbReference type="ARBA" id="ARBA00023002"/>
    </source>
</evidence>
<protein>
    <submittedName>
        <fullName evidence="5">Uncharacterized oxidoreductase C736.13</fullName>
    </submittedName>
</protein>
<name>A0AAN4PSK7_ASPLE</name>
<dbReference type="InterPro" id="IPR002347">
    <property type="entry name" value="SDR_fam"/>
</dbReference>
<dbReference type="PRINTS" id="PR00081">
    <property type="entry name" value="GDHRDH"/>
</dbReference>
<proteinExistence type="inferred from homology"/>
<comment type="similarity">
    <text evidence="1">Belongs to the short-chain dehydrogenases/reductases (SDR) family.</text>
</comment>
<keyword evidence="4" id="KW-0175">Coiled coil</keyword>
<feature type="coiled-coil region" evidence="4">
    <location>
        <begin position="343"/>
        <end position="384"/>
    </location>
</feature>